<feature type="region of interest" description="Disordered" evidence="1">
    <location>
        <begin position="520"/>
        <end position="593"/>
    </location>
</feature>
<gene>
    <name evidence="2" type="ORF">PEVE_00026330</name>
</gene>
<evidence type="ECO:0000256" key="1">
    <source>
        <dbReference type="SAM" id="MobiDB-lite"/>
    </source>
</evidence>
<evidence type="ECO:0008006" key="4">
    <source>
        <dbReference type="Google" id="ProtNLM"/>
    </source>
</evidence>
<dbReference type="EMBL" id="CALNXI010003567">
    <property type="protein sequence ID" value="CAH3193698.1"/>
    <property type="molecule type" value="Genomic_DNA"/>
</dbReference>
<feature type="compositionally biased region" description="Basic and acidic residues" evidence="1">
    <location>
        <begin position="322"/>
        <end position="338"/>
    </location>
</feature>
<evidence type="ECO:0000313" key="2">
    <source>
        <dbReference type="EMBL" id="CAH3193698.1"/>
    </source>
</evidence>
<feature type="region of interest" description="Disordered" evidence="1">
    <location>
        <begin position="126"/>
        <end position="221"/>
    </location>
</feature>
<protein>
    <recommendedName>
        <fullName evidence="4">Golgi integral membrane protein 4</fullName>
    </recommendedName>
</protein>
<feature type="compositionally biased region" description="Acidic residues" evidence="1">
    <location>
        <begin position="402"/>
        <end position="420"/>
    </location>
</feature>
<sequence>MNRFNSLETQYNMLKAQSKELDTDYGRLQQTYSRLSAEHASVTNQQNRNFQLFKEQKANEISSLEEEIRTLKQQVVSLRTNLRSKSDEVEQYKHSSSRAVAASQQYQEKLKDLQGQLSRYQEKLNSYISKSKTSHRDMKLDKKREQGESKLQDALSPRTIKSKDGQEGPQKETENPTVPFRNDSRLHHGRSRRDVNEQAALPSDNDAHIADMRKSPDENVYEQRKVKEGYTAEESYDSMKDIPLKDSNVNYGADQAGHGVKVVSPGDGNAMNKWADILKQAAEQSRKEGNVGVSKELAGETELGKSRLDDYRKQETVAAGDNDQRHLGEEEVKDKQDGEPVVNQYSDADRMQAGKPVVKGGQSDGRSIQTDHVADRPGEQGDQQKNDHVVQAGHVADRPGEQEDQEGEEEQEKEGEEEDRKEDGAADISRDSINSQVAEMRENHQQQQEKQRGQLEAAQVQQHVAPIQAVQRQAEEHRTQRADLAQIQQHVAPIQAVLRQAEEQRTQRADLAQIQQHVAPIQAVQRQQEEHKAQQADADDEDAGDDQNDQEADPDEKDPDDAGEEEEEEEEDQNSRQHQVHYGDRTLKGANKP</sequence>
<organism evidence="2 3">
    <name type="scientific">Porites evermanni</name>
    <dbReference type="NCBI Taxonomy" id="104178"/>
    <lineage>
        <taxon>Eukaryota</taxon>
        <taxon>Metazoa</taxon>
        <taxon>Cnidaria</taxon>
        <taxon>Anthozoa</taxon>
        <taxon>Hexacorallia</taxon>
        <taxon>Scleractinia</taxon>
        <taxon>Fungiina</taxon>
        <taxon>Poritidae</taxon>
        <taxon>Porites</taxon>
    </lineage>
</organism>
<feature type="compositionally biased region" description="Basic and acidic residues" evidence="1">
    <location>
        <begin position="439"/>
        <end position="453"/>
    </location>
</feature>
<feature type="compositionally biased region" description="Basic and acidic residues" evidence="1">
    <location>
        <begin position="182"/>
        <end position="196"/>
    </location>
</feature>
<feature type="compositionally biased region" description="Basic and acidic residues" evidence="1">
    <location>
        <begin position="421"/>
        <end position="430"/>
    </location>
</feature>
<feature type="compositionally biased region" description="Basic and acidic residues" evidence="1">
    <location>
        <begin position="134"/>
        <end position="151"/>
    </location>
</feature>
<feature type="compositionally biased region" description="Acidic residues" evidence="1">
    <location>
        <begin position="537"/>
        <end position="572"/>
    </location>
</feature>
<feature type="compositionally biased region" description="Basic and acidic residues" evidence="1">
    <location>
        <begin position="302"/>
        <end position="315"/>
    </location>
</feature>
<proteinExistence type="predicted"/>
<dbReference type="Gene3D" id="1.10.287.1490">
    <property type="match status" value="1"/>
</dbReference>
<feature type="compositionally biased region" description="Basic and acidic residues" evidence="1">
    <location>
        <begin position="372"/>
        <end position="388"/>
    </location>
</feature>
<accession>A0ABN8SQ26</accession>
<evidence type="ECO:0000313" key="3">
    <source>
        <dbReference type="Proteomes" id="UP001159427"/>
    </source>
</evidence>
<reference evidence="2 3" key="1">
    <citation type="submission" date="2022-05" db="EMBL/GenBank/DDBJ databases">
        <authorList>
            <consortium name="Genoscope - CEA"/>
            <person name="William W."/>
        </authorList>
    </citation>
    <scope>NUCLEOTIDE SEQUENCE [LARGE SCALE GENOMIC DNA]</scope>
</reference>
<comment type="caution">
    <text evidence="2">The sequence shown here is derived from an EMBL/GenBank/DDBJ whole genome shotgun (WGS) entry which is preliminary data.</text>
</comment>
<feature type="region of interest" description="Disordered" evidence="1">
    <location>
        <begin position="282"/>
        <end position="460"/>
    </location>
</feature>
<keyword evidence="3" id="KW-1185">Reference proteome</keyword>
<feature type="compositionally biased region" description="Basic and acidic residues" evidence="1">
    <location>
        <begin position="205"/>
        <end position="221"/>
    </location>
</feature>
<dbReference type="Proteomes" id="UP001159427">
    <property type="component" value="Unassembled WGS sequence"/>
</dbReference>
<feature type="compositionally biased region" description="Basic and acidic residues" evidence="1">
    <location>
        <begin position="161"/>
        <end position="174"/>
    </location>
</feature>
<name>A0ABN8SQ26_9CNID</name>